<dbReference type="Pfam" id="PF02902">
    <property type="entry name" value="Peptidase_C48"/>
    <property type="match status" value="1"/>
</dbReference>
<proteinExistence type="inferred from homology"/>
<evidence type="ECO:0000256" key="2">
    <source>
        <dbReference type="ARBA" id="ARBA00022670"/>
    </source>
</evidence>
<dbReference type="GO" id="GO:0008270">
    <property type="term" value="F:zinc ion binding"/>
    <property type="evidence" value="ECO:0007669"/>
    <property type="project" value="UniProtKB-KW"/>
</dbReference>
<evidence type="ECO:0000256" key="1">
    <source>
        <dbReference type="ARBA" id="ARBA00005234"/>
    </source>
</evidence>
<sequence length="1389" mass="157754">MATVPGSALHGRRLRDSKDGLNYMLATLGIEMDDDSDEDFVLEEDADDLEADDDADDLVAEEEDEKAIEAETEYNPKEVHNPPKQRKLRPSVLEKRKLEALFEASDEDEGDNVRAAVGSSPCLEYTPRKRASKHLKEMQSMATDRDEIENVVPPFPSDPIESWEEFDILLKNYKRKYNLKFRVRSSETTALYNRSHNVKMPEDFKWTHKVLRCTHGISQQSRSKGHRNRKVRYCGCLTRLTPTVTRVQGGAYVIVIQNENHTHSHPTSPTEAATYMTTETLPLDDEDREDVKTLADARVSSSHIANFLNDRIGCKVTPQQTRNLIRSITGHDSGEDHMKDMLHALRQLDGCDVLVLQDQMDITCGVVMQTKIQKMMFERWGETLAMDFTHGTNNLGYHLGSLIVTTSTGRGFPVVDFICLNEQAVTIATVLDYFKKKNPRWRDIHTVAIDKDFVEWRVLEECFPDATILLCQFHAISYWKKVMNRSAYRVKIHQLLSSMTGLLYSPTQSAYEAGYEAFEGYCKTNKMQVFFAYFDKNWNSCRGMWSNFARGKHFTAGNTTRNRIESNWNQLKMLLGQKTRIDKTIAGLLQHQITIAQQIVAEIGKQHSSSRVPKTVPRYLRAVATRLSSNMLEKVKKEWERYMTLMESACCEKGSTISAWKVYSSNQTFLCDDIDWECTCLFYTSNHLPCRHLMFAASKGRGFEFLPAISIDERWSIYEALKIKEDLASAADALLPIVRMSKLKLPKVRLRDDSNDDEPSASTSEPQKQVAYVRLHRHERANMVVLSSAEKYCYAKAMLEPLLQHLSDLSSAEFYQELNAWKETVEAGLNRVDSKAAYAAGTTHPDDDDDVSGEDPLTILDPADAMGTINLMNALETTSDGCSTDISTDDDNEVVPTKPVQVNLEQSHQQLPTSGETSKSVENVTDCKQDVGDESHSRLSSTTAKPVRQVDIITVPKPKSRGRARSKTKQLRQTKMTLGPDRLAIHKYPSGLSVSLDRLVGWARNTANMKYVMEMMEIYPVQLEDAYLRARTIECRWEAVPATEYTHNFVIPIDLTRSMQAAISNARQEQRKPDELDARVKKQGIVLELVASIDPKLWKFSSQYVYSLVGFYAIKANGRAWFADRKWLEQDWRKAKSDVALFAHETKTFGMSADSMGNRHRALANEIISKFTSSRLRTEFVTMNGGGLISFDNIVGGICRGWPATPKEPLGNIKFVVHPVNLNASHWGIIIVRLSGKATPRAILRVHVFMYEPLIDDAYHKNMEEVWNGIPKGENDEESQGKEGLRGFIERWHKASIPSSKLRIDPIEWVERPQQPDGASCGVLVVAQAHNYLTGNEERQNYNVSASDVKVMRLRMLWVIMHLSHERSMSESDATTTSKIHQKLQDELK</sequence>
<feature type="domain" description="SWIM-type" evidence="6">
    <location>
        <begin position="663"/>
        <end position="701"/>
    </location>
</feature>
<feature type="compositionally biased region" description="Acidic residues" evidence="5">
    <location>
        <begin position="63"/>
        <end position="72"/>
    </location>
</feature>
<keyword evidence="3" id="KW-0378">Hydrolase</keyword>
<dbReference type="Pfam" id="PF21056">
    <property type="entry name" value="ZSWIM1-3_RNaseH-like"/>
    <property type="match status" value="1"/>
</dbReference>
<keyword evidence="8" id="KW-1185">Reference proteome</keyword>
<dbReference type="InterPro" id="IPR003653">
    <property type="entry name" value="Peptidase_C48_C"/>
</dbReference>
<dbReference type="EMBL" id="QXFT01003429">
    <property type="protein sequence ID" value="KAE9285904.1"/>
    <property type="molecule type" value="Genomic_DNA"/>
</dbReference>
<dbReference type="InterPro" id="IPR052579">
    <property type="entry name" value="Zinc_finger_SWIM"/>
</dbReference>
<evidence type="ECO:0000259" key="6">
    <source>
        <dbReference type="PROSITE" id="PS50966"/>
    </source>
</evidence>
<dbReference type="SUPFAM" id="SSF54001">
    <property type="entry name" value="Cysteine proteinases"/>
    <property type="match status" value="1"/>
</dbReference>
<evidence type="ECO:0000256" key="5">
    <source>
        <dbReference type="SAM" id="MobiDB-lite"/>
    </source>
</evidence>
<dbReference type="GO" id="GO:0008234">
    <property type="term" value="F:cysteine-type peptidase activity"/>
    <property type="evidence" value="ECO:0007669"/>
    <property type="project" value="InterPro"/>
</dbReference>
<evidence type="ECO:0000313" key="8">
    <source>
        <dbReference type="Proteomes" id="UP000434957"/>
    </source>
</evidence>
<keyword evidence="2" id="KW-0645">Protease</keyword>
<dbReference type="PROSITE" id="PS50966">
    <property type="entry name" value="ZF_SWIM"/>
    <property type="match status" value="1"/>
</dbReference>
<dbReference type="PANTHER" id="PTHR31569">
    <property type="entry name" value="SWIM-TYPE DOMAIN-CONTAINING PROTEIN"/>
    <property type="match status" value="1"/>
</dbReference>
<dbReference type="PANTHER" id="PTHR31569:SF4">
    <property type="entry name" value="SWIM-TYPE DOMAIN-CONTAINING PROTEIN"/>
    <property type="match status" value="1"/>
</dbReference>
<accession>A0A6A4C7W7</accession>
<gene>
    <name evidence="7" type="ORF">PR003_g26456</name>
</gene>
<dbReference type="Gene3D" id="3.40.395.10">
    <property type="entry name" value="Adenoviral Proteinase, Chain A"/>
    <property type="match status" value="1"/>
</dbReference>
<reference evidence="7 8" key="1">
    <citation type="submission" date="2018-08" db="EMBL/GenBank/DDBJ databases">
        <title>Genomic investigation of the strawberry pathogen Phytophthora fragariae indicates pathogenicity is determined by transcriptional variation in three key races.</title>
        <authorList>
            <person name="Adams T.M."/>
            <person name="Armitage A.D."/>
            <person name="Sobczyk M.K."/>
            <person name="Bates H.J."/>
            <person name="Dunwell J.M."/>
            <person name="Nellist C.F."/>
            <person name="Harrison R.J."/>
        </authorList>
    </citation>
    <scope>NUCLEOTIDE SEQUENCE [LARGE SCALE GENOMIC DNA]</scope>
    <source>
        <strain evidence="7 8">SCRP333</strain>
    </source>
</reference>
<comment type="similarity">
    <text evidence="1">Belongs to the peptidase C48 family.</text>
</comment>
<dbReference type="Proteomes" id="UP000434957">
    <property type="component" value="Unassembled WGS sequence"/>
</dbReference>
<name>A0A6A4C7W7_9STRA</name>
<dbReference type="InterPro" id="IPR048324">
    <property type="entry name" value="ZSWIM1-3_RNaseH-like"/>
</dbReference>
<feature type="region of interest" description="Disordered" evidence="5">
    <location>
        <begin position="63"/>
        <end position="90"/>
    </location>
</feature>
<dbReference type="Pfam" id="PF21599">
    <property type="entry name" value="ZSWIM3_N"/>
    <property type="match status" value="1"/>
</dbReference>
<dbReference type="InterPro" id="IPR038765">
    <property type="entry name" value="Papain-like_cys_pep_sf"/>
</dbReference>
<dbReference type="InterPro" id="IPR007527">
    <property type="entry name" value="Znf_SWIM"/>
</dbReference>
<evidence type="ECO:0000256" key="3">
    <source>
        <dbReference type="ARBA" id="ARBA00022801"/>
    </source>
</evidence>
<feature type="region of interest" description="Disordered" evidence="5">
    <location>
        <begin position="1368"/>
        <end position="1389"/>
    </location>
</feature>
<dbReference type="Pfam" id="PF04434">
    <property type="entry name" value="SWIM"/>
    <property type="match status" value="1"/>
</dbReference>
<organism evidence="7 8">
    <name type="scientific">Phytophthora rubi</name>
    <dbReference type="NCBI Taxonomy" id="129364"/>
    <lineage>
        <taxon>Eukaryota</taxon>
        <taxon>Sar</taxon>
        <taxon>Stramenopiles</taxon>
        <taxon>Oomycota</taxon>
        <taxon>Peronosporomycetes</taxon>
        <taxon>Peronosporales</taxon>
        <taxon>Peronosporaceae</taxon>
        <taxon>Phytophthora</taxon>
    </lineage>
</organism>
<evidence type="ECO:0000313" key="7">
    <source>
        <dbReference type="EMBL" id="KAE9285904.1"/>
    </source>
</evidence>
<dbReference type="GO" id="GO:0006508">
    <property type="term" value="P:proteolysis"/>
    <property type="evidence" value="ECO:0007669"/>
    <property type="project" value="UniProtKB-KW"/>
</dbReference>
<feature type="region of interest" description="Disordered" evidence="5">
    <location>
        <begin position="750"/>
        <end position="769"/>
    </location>
</feature>
<keyword evidence="4" id="KW-0479">Metal-binding</keyword>
<protein>
    <recommendedName>
        <fullName evidence="6">SWIM-type domain-containing protein</fullName>
    </recommendedName>
</protein>
<keyword evidence="4" id="KW-0863">Zinc-finger</keyword>
<keyword evidence="4" id="KW-0862">Zinc</keyword>
<evidence type="ECO:0000256" key="4">
    <source>
        <dbReference type="PROSITE-ProRule" id="PRU00325"/>
    </source>
</evidence>
<dbReference type="InterPro" id="IPR048325">
    <property type="entry name" value="ZSWIM3_N"/>
</dbReference>
<comment type="caution">
    <text evidence="7">The sequence shown here is derived from an EMBL/GenBank/DDBJ whole genome shotgun (WGS) entry which is preliminary data.</text>
</comment>